<proteinExistence type="predicted"/>
<sequence>MAQRPTPLKPNRTISQRLRHRRRDWLWRGRVRREARLPEGTTREDPAFPGLAIYAIAILPKYHDWCLSMIDSLRKRGNYHGPVYVVTEDPTPFEGLDNVHVVVVPYTRYRLVIKTCKQLMLDWASEPRLLYIDADIIIGRPLAEWYRRARPKLDARPLVLYTGNMPVAGAYHAGLMLMDRERVRPFFDRWLRLIRTGRYQLDQWSMHSIITDDDVARFDDEELVYLHQILGPDQPDFDPERDGAGEPPGTFVHVTNGLMRRYASDEIKAYLSHVVGLERIPTSFGRDA</sequence>
<protein>
    <recommendedName>
        <fullName evidence="3">Nucleotide-diphospho-sugar transferase domain-containing protein</fullName>
    </recommendedName>
</protein>
<comment type="caution">
    <text evidence="1">The sequence shown here is derived from an EMBL/GenBank/DDBJ whole genome shotgun (WGS) entry which is preliminary data.</text>
</comment>
<reference evidence="1 2" key="1">
    <citation type="submission" date="2013-10" db="EMBL/GenBank/DDBJ databases">
        <title>Salinisphaera orenii MK-B5 Genome Sequencing.</title>
        <authorList>
            <person name="Lai Q."/>
            <person name="Li C."/>
            <person name="Shao Z."/>
        </authorList>
    </citation>
    <scope>NUCLEOTIDE SEQUENCE [LARGE SCALE GENOMIC DNA]</scope>
    <source>
        <strain evidence="1 2">MK-B5</strain>
    </source>
</reference>
<dbReference type="InterPro" id="IPR029044">
    <property type="entry name" value="Nucleotide-diphossugar_trans"/>
</dbReference>
<evidence type="ECO:0008006" key="3">
    <source>
        <dbReference type="Google" id="ProtNLM"/>
    </source>
</evidence>
<name>A0A423PGZ4_9GAMM</name>
<evidence type="ECO:0000313" key="2">
    <source>
        <dbReference type="Proteomes" id="UP000283993"/>
    </source>
</evidence>
<dbReference type="SUPFAM" id="SSF53448">
    <property type="entry name" value="Nucleotide-diphospho-sugar transferases"/>
    <property type="match status" value="1"/>
</dbReference>
<dbReference type="Proteomes" id="UP000283993">
    <property type="component" value="Unassembled WGS sequence"/>
</dbReference>
<dbReference type="RefSeq" id="WP_123631989.1">
    <property type="nucleotide sequence ID" value="NZ_AYKH01000041.1"/>
</dbReference>
<dbReference type="AlphaFoldDB" id="A0A423PGZ4"/>
<accession>A0A423PGZ4</accession>
<organism evidence="1 2">
    <name type="scientific">Salinisphaera orenii MK-B5</name>
    <dbReference type="NCBI Taxonomy" id="856730"/>
    <lineage>
        <taxon>Bacteria</taxon>
        <taxon>Pseudomonadati</taxon>
        <taxon>Pseudomonadota</taxon>
        <taxon>Gammaproteobacteria</taxon>
        <taxon>Salinisphaerales</taxon>
        <taxon>Salinisphaeraceae</taxon>
        <taxon>Salinisphaera</taxon>
    </lineage>
</organism>
<gene>
    <name evidence="1" type="ORF">SAOR_14080</name>
</gene>
<dbReference type="EMBL" id="AYKH01000041">
    <property type="protein sequence ID" value="ROO24746.1"/>
    <property type="molecule type" value="Genomic_DNA"/>
</dbReference>
<evidence type="ECO:0000313" key="1">
    <source>
        <dbReference type="EMBL" id="ROO24746.1"/>
    </source>
</evidence>
<keyword evidence="2" id="KW-1185">Reference proteome</keyword>